<comment type="cofactor">
    <cofactor evidence="1">
        <name>heme</name>
        <dbReference type="ChEBI" id="CHEBI:30413"/>
    </cofactor>
</comment>
<dbReference type="PROSITE" id="PS00086">
    <property type="entry name" value="CYTOCHROME_P450"/>
    <property type="match status" value="1"/>
</dbReference>
<evidence type="ECO:0000313" key="6">
    <source>
        <dbReference type="EMBL" id="MFD2591573.1"/>
    </source>
</evidence>
<evidence type="ECO:0000256" key="2">
    <source>
        <dbReference type="ARBA" id="ARBA00010617"/>
    </source>
</evidence>
<dbReference type="PANTHER" id="PTHR24305:SF166">
    <property type="entry name" value="CYTOCHROME P450 12A4, MITOCHONDRIAL-RELATED"/>
    <property type="match status" value="1"/>
</dbReference>
<evidence type="ECO:0000256" key="1">
    <source>
        <dbReference type="ARBA" id="ARBA00001971"/>
    </source>
</evidence>
<comment type="similarity">
    <text evidence="2 5">Belongs to the cytochrome P450 family.</text>
</comment>
<name>A0ABW5NAJ2_9FLAO</name>
<comment type="caution">
    <text evidence="6">The sequence shown here is derived from an EMBL/GenBank/DDBJ whole genome shotgun (WGS) entry which is preliminary data.</text>
</comment>
<dbReference type="Gene3D" id="1.10.630.10">
    <property type="entry name" value="Cytochrome P450"/>
    <property type="match status" value="1"/>
</dbReference>
<keyword evidence="5" id="KW-0503">Monooxygenase</keyword>
<dbReference type="Pfam" id="PF00067">
    <property type="entry name" value="p450"/>
    <property type="match status" value="1"/>
</dbReference>
<evidence type="ECO:0000256" key="4">
    <source>
        <dbReference type="ARBA" id="ARBA00023004"/>
    </source>
</evidence>
<gene>
    <name evidence="6" type="ORF">ACFSTE_12115</name>
</gene>
<keyword evidence="5" id="KW-0349">Heme</keyword>
<proteinExistence type="inferred from homology"/>
<evidence type="ECO:0000256" key="3">
    <source>
        <dbReference type="ARBA" id="ARBA00022723"/>
    </source>
</evidence>
<dbReference type="PRINTS" id="PR00385">
    <property type="entry name" value="P450"/>
</dbReference>
<reference evidence="7" key="1">
    <citation type="journal article" date="2019" name="Int. J. Syst. Evol. Microbiol.">
        <title>The Global Catalogue of Microorganisms (GCM) 10K type strain sequencing project: providing services to taxonomists for standard genome sequencing and annotation.</title>
        <authorList>
            <consortium name="The Broad Institute Genomics Platform"/>
            <consortium name="The Broad Institute Genome Sequencing Center for Infectious Disease"/>
            <person name="Wu L."/>
            <person name="Ma J."/>
        </authorList>
    </citation>
    <scope>NUCLEOTIDE SEQUENCE [LARGE SCALE GENOMIC DNA]</scope>
    <source>
        <strain evidence="7">KCTC 42423</strain>
    </source>
</reference>
<dbReference type="Proteomes" id="UP001597459">
    <property type="component" value="Unassembled WGS sequence"/>
</dbReference>
<dbReference type="InterPro" id="IPR036396">
    <property type="entry name" value="Cyt_P450_sf"/>
</dbReference>
<dbReference type="InterPro" id="IPR002403">
    <property type="entry name" value="Cyt_P450_E_grp-IV"/>
</dbReference>
<dbReference type="SUPFAM" id="SSF48264">
    <property type="entry name" value="Cytochrome P450"/>
    <property type="match status" value="1"/>
</dbReference>
<dbReference type="InterPro" id="IPR001128">
    <property type="entry name" value="Cyt_P450"/>
</dbReference>
<evidence type="ECO:0000313" key="7">
    <source>
        <dbReference type="Proteomes" id="UP001597459"/>
    </source>
</evidence>
<keyword evidence="4 5" id="KW-0408">Iron</keyword>
<sequence>MLLDLRTITLSDLPSPKGHFIIGHYPQFKSSTKHQFLEDAVLTCGPLFTINLVGKRFVASAIPELNHRILKLRPQQFRRLPKIDSVLQEMGIKGVFNAEGEDWKRHRRLTAESLSTKKVKAYYPTVLQKCETLLHKFKTYATAGKQIDIQREFMLFTIDVTTAIAFGYELDAINEKDAIFQQHLEQIFAMVNERTVAPIPIWRFYKRKKDKQLQQSLHAIEKTIYSFIKHAKATLANHPERHQQPTNFLEALLAENNEGDFSDTEVYGNIFTMLLAGEDSTSSSLSWIIYYLSQHPEMIKKVRKEAFDCYPKTATPVSYEQHQQLSYANSVVQEAIRLHPTTTQQIVQANEDCTVLGLHIPKDTRLILLNRYPQRQDEYFDKATQFIPERWGADQCPMHRKHHPDIVKGFGGGPRFCPGMHLAMAEMTTMISMLCKHFDFSLSISPEAVTEKHSFIVYPENLYVHFTAVSSF</sequence>
<dbReference type="EMBL" id="JBHULX010000021">
    <property type="protein sequence ID" value="MFD2591573.1"/>
    <property type="molecule type" value="Genomic_DNA"/>
</dbReference>
<dbReference type="InterPro" id="IPR017972">
    <property type="entry name" value="Cyt_P450_CS"/>
</dbReference>
<keyword evidence="3 5" id="KW-0479">Metal-binding</keyword>
<dbReference type="PRINTS" id="PR00465">
    <property type="entry name" value="EP450IV"/>
</dbReference>
<evidence type="ECO:0000256" key="5">
    <source>
        <dbReference type="RuleBase" id="RU000461"/>
    </source>
</evidence>
<keyword evidence="5" id="KW-0560">Oxidoreductase</keyword>
<accession>A0ABW5NAJ2</accession>
<dbReference type="InterPro" id="IPR050121">
    <property type="entry name" value="Cytochrome_P450_monoxygenase"/>
</dbReference>
<keyword evidence="7" id="KW-1185">Reference proteome</keyword>
<protein>
    <submittedName>
        <fullName evidence="6">Cytochrome P450</fullName>
    </submittedName>
</protein>
<dbReference type="RefSeq" id="WP_176028727.1">
    <property type="nucleotide sequence ID" value="NZ_JBHSJV010000001.1"/>
</dbReference>
<dbReference type="PANTHER" id="PTHR24305">
    <property type="entry name" value="CYTOCHROME P450"/>
    <property type="match status" value="1"/>
</dbReference>
<organism evidence="6 7">
    <name type="scientific">Aquimarina hainanensis</name>
    <dbReference type="NCBI Taxonomy" id="1578017"/>
    <lineage>
        <taxon>Bacteria</taxon>
        <taxon>Pseudomonadati</taxon>
        <taxon>Bacteroidota</taxon>
        <taxon>Flavobacteriia</taxon>
        <taxon>Flavobacteriales</taxon>
        <taxon>Flavobacteriaceae</taxon>
        <taxon>Aquimarina</taxon>
    </lineage>
</organism>